<dbReference type="Pfam" id="PF13531">
    <property type="entry name" value="SBP_bac_11"/>
    <property type="match status" value="1"/>
</dbReference>
<dbReference type="Proteomes" id="UP000320244">
    <property type="component" value="Unassembled WGS sequence"/>
</dbReference>
<name>A0A563DZ87_9MICO</name>
<dbReference type="OrthoDB" id="9785015at2"/>
<evidence type="ECO:0000313" key="4">
    <source>
        <dbReference type="Proteomes" id="UP000320244"/>
    </source>
</evidence>
<dbReference type="InterPro" id="IPR050682">
    <property type="entry name" value="ModA/WtpA"/>
</dbReference>
<dbReference type="SUPFAM" id="SSF53850">
    <property type="entry name" value="Periplasmic binding protein-like II"/>
    <property type="match status" value="1"/>
</dbReference>
<dbReference type="PANTHER" id="PTHR30632">
    <property type="entry name" value="MOLYBDATE-BINDING PERIPLASMIC PROTEIN"/>
    <property type="match status" value="1"/>
</dbReference>
<feature type="region of interest" description="Disordered" evidence="2">
    <location>
        <begin position="36"/>
        <end position="56"/>
    </location>
</feature>
<reference evidence="3 4" key="1">
    <citation type="submission" date="2019-05" db="EMBL/GenBank/DDBJ databases">
        <authorList>
            <person name="Lee S.D."/>
        </authorList>
    </citation>
    <scope>NUCLEOTIDE SEQUENCE [LARGE SCALE GENOMIC DNA]</scope>
    <source>
        <strain evidence="3 4">C5-26</strain>
    </source>
</reference>
<evidence type="ECO:0000256" key="2">
    <source>
        <dbReference type="SAM" id="MobiDB-lite"/>
    </source>
</evidence>
<keyword evidence="4" id="KW-1185">Reference proteome</keyword>
<comment type="caution">
    <text evidence="3">The sequence shown here is derived from an EMBL/GenBank/DDBJ whole genome shotgun (WGS) entry which is preliminary data.</text>
</comment>
<dbReference type="Gene3D" id="3.40.190.10">
    <property type="entry name" value="Periplasmic binding protein-like II"/>
    <property type="match status" value="2"/>
</dbReference>
<sequence length="319" mass="32550">MKLPGAVEFRGPRAVVTAAAVLVAVALPLAACGSSGTSSSSSAASPVAGGSPQSSSAGAMGSGPVNVLYAGSLVDLMQSQIGPGLKKASGYDVEGFAAGSNALATQIKGKVHQGDVFISANPKVNTTLQGAKNGNWVSWYATYSSSPVVIGFDPKSKFAKELRTKPWYDVVTEPGFRLGRTDPVNDPKGKLAKQALTSQAKKTPALSKLASSDAGIYPEETLIGRLQSGQLDAGFFYNSEAVAAKIPTVPLTGQALKAVYTVTVLNRAPHPSAAIAFVKYLLGPKGAADLKKDGYNLVAPPKATGSGMPAVLKSVISGS</sequence>
<dbReference type="RefSeq" id="WP_146318090.1">
    <property type="nucleotide sequence ID" value="NZ_VCQV01000023.1"/>
</dbReference>
<evidence type="ECO:0000313" key="3">
    <source>
        <dbReference type="EMBL" id="TWP34964.1"/>
    </source>
</evidence>
<organism evidence="3 4">
    <name type="scientific">Leekyejoonella antrihumi</name>
    <dbReference type="NCBI Taxonomy" id="1660198"/>
    <lineage>
        <taxon>Bacteria</taxon>
        <taxon>Bacillati</taxon>
        <taxon>Actinomycetota</taxon>
        <taxon>Actinomycetes</taxon>
        <taxon>Micrococcales</taxon>
        <taxon>Dermacoccaceae</taxon>
        <taxon>Leekyejoonella</taxon>
    </lineage>
</organism>
<dbReference type="EMBL" id="VCQV01000023">
    <property type="protein sequence ID" value="TWP34964.1"/>
    <property type="molecule type" value="Genomic_DNA"/>
</dbReference>
<gene>
    <name evidence="3" type="ORF">FGL98_15595</name>
</gene>
<dbReference type="AlphaFoldDB" id="A0A563DZ87"/>
<proteinExistence type="inferred from homology"/>
<comment type="similarity">
    <text evidence="1">Belongs to the bacterial solute-binding protein 1 family. WtpA subfamily.</text>
</comment>
<evidence type="ECO:0000256" key="1">
    <source>
        <dbReference type="ARBA" id="ARBA00009438"/>
    </source>
</evidence>
<dbReference type="GO" id="GO:0015689">
    <property type="term" value="P:molybdate ion transport"/>
    <property type="evidence" value="ECO:0007669"/>
    <property type="project" value="TreeGrafter"/>
</dbReference>
<protein>
    <submittedName>
        <fullName evidence="3">Extracellular solute-binding protein</fullName>
    </submittedName>
</protein>
<dbReference type="GO" id="GO:0030973">
    <property type="term" value="F:molybdate ion binding"/>
    <property type="evidence" value="ECO:0007669"/>
    <property type="project" value="TreeGrafter"/>
</dbReference>
<dbReference type="PANTHER" id="PTHR30632:SF16">
    <property type="entry name" value="MOLYBDATE_TUNGSTATE-BINDING PROTEIN WTPA"/>
    <property type="match status" value="1"/>
</dbReference>
<accession>A0A563DZ87</accession>
<reference evidence="3 4" key="2">
    <citation type="submission" date="2019-08" db="EMBL/GenBank/DDBJ databases">
        <title>Jejuicoccus antrihumi gen. nov., sp. nov., a new member of the family Dermacoccaceae isolated from a cave.</title>
        <authorList>
            <person name="Schumann P."/>
            <person name="Kim I.S."/>
        </authorList>
    </citation>
    <scope>NUCLEOTIDE SEQUENCE [LARGE SCALE GENOMIC DNA]</scope>
    <source>
        <strain evidence="3 4">C5-26</strain>
    </source>
</reference>